<dbReference type="GO" id="GO:0015031">
    <property type="term" value="P:protein transport"/>
    <property type="evidence" value="ECO:0007669"/>
    <property type="project" value="UniProtKB-KW"/>
</dbReference>
<evidence type="ECO:0000256" key="7">
    <source>
        <dbReference type="ARBA" id="ARBA00023034"/>
    </source>
</evidence>
<evidence type="ECO:0000256" key="3">
    <source>
        <dbReference type="ARBA" id="ARBA00022448"/>
    </source>
</evidence>
<dbReference type="GO" id="GO:0006906">
    <property type="term" value="P:vesicle fusion"/>
    <property type="evidence" value="ECO:0007669"/>
    <property type="project" value="TreeGrafter"/>
</dbReference>
<keyword evidence="9" id="KW-0931">ER-Golgi transport</keyword>
<sequence>MPTFGQLRTQARSLETETETLLSRYAGFAQSLSASVMEDENKVVKNIEENLRKRGDILAQLNREIESDTKTSTTQLYQVQRHREVLAEHRNEFNRIRSNLQHDRNHLNLLSSVREDITQHQQQQQQAREGRDADYYLMNERNRIDNSNSMADSLLAQAYETRDEFVRQRTTLSGVQRRLVGTLSNIPGINTIIAKVNTRKKRDSLILASLITFCVLLILFFH</sequence>
<dbReference type="GO" id="GO:0006888">
    <property type="term" value="P:endoplasmic reticulum to Golgi vesicle-mediated transport"/>
    <property type="evidence" value="ECO:0007669"/>
    <property type="project" value="InterPro"/>
</dbReference>
<dbReference type="GO" id="GO:0005801">
    <property type="term" value="C:cis-Golgi network"/>
    <property type="evidence" value="ECO:0007669"/>
    <property type="project" value="InterPro"/>
</dbReference>
<comment type="similarity">
    <text evidence="2 9">Belongs to the GOSR1 family.</text>
</comment>
<dbReference type="GO" id="GO:0048219">
    <property type="term" value="P:inter-Golgi cisterna vesicle-mediated transport"/>
    <property type="evidence" value="ECO:0007669"/>
    <property type="project" value="TreeGrafter"/>
</dbReference>
<keyword evidence="8 9" id="KW-0472">Membrane</keyword>
<accession>A0A0J9X2E8</accession>
<dbReference type="Proteomes" id="UP000242525">
    <property type="component" value="Unassembled WGS sequence"/>
</dbReference>
<protein>
    <recommendedName>
        <fullName evidence="9">Golgi SNAP receptor complex member 1</fullName>
    </recommendedName>
</protein>
<organism evidence="12 13">
    <name type="scientific">Geotrichum candidum</name>
    <name type="common">Oospora lactis</name>
    <name type="synonym">Dipodascus geotrichum</name>
    <dbReference type="NCBI Taxonomy" id="1173061"/>
    <lineage>
        <taxon>Eukaryota</taxon>
        <taxon>Fungi</taxon>
        <taxon>Dikarya</taxon>
        <taxon>Ascomycota</taxon>
        <taxon>Saccharomycotina</taxon>
        <taxon>Dipodascomycetes</taxon>
        <taxon>Dipodascales</taxon>
        <taxon>Dipodascaceae</taxon>
        <taxon>Geotrichum</taxon>
    </lineage>
</organism>
<dbReference type="EMBL" id="CCBN010000001">
    <property type="protein sequence ID" value="CDO51106.1"/>
    <property type="molecule type" value="Genomic_DNA"/>
</dbReference>
<dbReference type="PANTHER" id="PTHR21094:SF2">
    <property type="entry name" value="GOLGI SNAP RECEPTOR COMPLEX MEMBER 1"/>
    <property type="match status" value="1"/>
</dbReference>
<dbReference type="Pfam" id="PF12352">
    <property type="entry name" value="V-SNARE_C"/>
    <property type="match status" value="1"/>
</dbReference>
<evidence type="ECO:0000313" key="13">
    <source>
        <dbReference type="Proteomes" id="UP000242525"/>
    </source>
</evidence>
<feature type="coiled-coil region" evidence="10">
    <location>
        <begin position="44"/>
        <end position="99"/>
    </location>
</feature>
<comment type="caution">
    <text evidence="12">The sequence shown here is derived from an EMBL/GenBank/DDBJ whole genome shotgun (WGS) entry which is preliminary data.</text>
</comment>
<evidence type="ECO:0000256" key="6">
    <source>
        <dbReference type="ARBA" id="ARBA00022989"/>
    </source>
</evidence>
<keyword evidence="5 9" id="KW-0653">Protein transport</keyword>
<name>A0A0J9X2E8_GEOCN</name>
<keyword evidence="7 9" id="KW-0333">Golgi apparatus</keyword>
<dbReference type="OrthoDB" id="422156at2759"/>
<evidence type="ECO:0000256" key="10">
    <source>
        <dbReference type="SAM" id="Coils"/>
    </source>
</evidence>
<gene>
    <name evidence="12" type="ORF">BN980_GECA01s11967g</name>
</gene>
<comment type="subcellular location">
    <subcellularLocation>
        <location evidence="1">Golgi apparatus membrane</location>
        <topology evidence="1">Single-pass type IV membrane protein</topology>
    </subcellularLocation>
</comment>
<proteinExistence type="inferred from homology"/>
<evidence type="ECO:0000256" key="1">
    <source>
        <dbReference type="ARBA" id="ARBA00004409"/>
    </source>
</evidence>
<evidence type="ECO:0000256" key="9">
    <source>
        <dbReference type="PIRNR" id="PIRNR027109"/>
    </source>
</evidence>
<keyword evidence="3 9" id="KW-0813">Transport</keyword>
<comment type="function">
    <text evidence="9">Involved in transport from the ER to the Golgi apparatus as well as in intra-Golgi transport. It belongs to a super-family of proteins called t-SNAREs or soluble NSF (N-ethylmaleimide-sensitive factor) attachment protein receptor.</text>
</comment>
<evidence type="ECO:0000256" key="11">
    <source>
        <dbReference type="SAM" id="Phobius"/>
    </source>
</evidence>
<reference evidence="12" key="1">
    <citation type="submission" date="2014-03" db="EMBL/GenBank/DDBJ databases">
        <authorList>
            <person name="Casaregola S."/>
        </authorList>
    </citation>
    <scope>NUCLEOTIDE SEQUENCE [LARGE SCALE GENOMIC DNA]</scope>
    <source>
        <strain evidence="12">CLIB 918</strain>
    </source>
</reference>
<evidence type="ECO:0000313" key="12">
    <source>
        <dbReference type="EMBL" id="CDO51106.1"/>
    </source>
</evidence>
<keyword evidence="4 11" id="KW-0812">Transmembrane</keyword>
<dbReference type="STRING" id="1173061.A0A0J9X2E8"/>
<dbReference type="GO" id="GO:0031201">
    <property type="term" value="C:SNARE complex"/>
    <property type="evidence" value="ECO:0007669"/>
    <property type="project" value="TreeGrafter"/>
</dbReference>
<dbReference type="AlphaFoldDB" id="A0A0J9X2E8"/>
<dbReference type="GO" id="GO:0005484">
    <property type="term" value="F:SNAP receptor activity"/>
    <property type="evidence" value="ECO:0007669"/>
    <property type="project" value="TreeGrafter"/>
</dbReference>
<dbReference type="GO" id="GO:0005797">
    <property type="term" value="C:Golgi medial cisterna"/>
    <property type="evidence" value="ECO:0007669"/>
    <property type="project" value="TreeGrafter"/>
</dbReference>
<keyword evidence="10" id="KW-0175">Coiled coil</keyword>
<dbReference type="PANTHER" id="PTHR21094">
    <property type="entry name" value="GOS-28 SNARE- RELATED"/>
    <property type="match status" value="1"/>
</dbReference>
<dbReference type="PIRSF" id="PIRSF027109">
    <property type="entry name" value="Golgi_SNARE"/>
    <property type="match status" value="1"/>
</dbReference>
<evidence type="ECO:0000256" key="5">
    <source>
        <dbReference type="ARBA" id="ARBA00022927"/>
    </source>
</evidence>
<evidence type="ECO:0000256" key="4">
    <source>
        <dbReference type="ARBA" id="ARBA00022692"/>
    </source>
</evidence>
<feature type="transmembrane region" description="Helical" evidence="11">
    <location>
        <begin position="204"/>
        <end position="221"/>
    </location>
</feature>
<keyword evidence="6 11" id="KW-1133">Transmembrane helix</keyword>
<dbReference type="GO" id="GO:0000139">
    <property type="term" value="C:Golgi membrane"/>
    <property type="evidence" value="ECO:0007669"/>
    <property type="project" value="UniProtKB-SubCell"/>
</dbReference>
<comment type="subunit">
    <text evidence="9">Component of several multiprotein Golgi SNARE complexes.</text>
</comment>
<evidence type="ECO:0000256" key="2">
    <source>
        <dbReference type="ARBA" id="ARBA00008473"/>
    </source>
</evidence>
<keyword evidence="13" id="KW-1185">Reference proteome</keyword>
<dbReference type="InterPro" id="IPR023601">
    <property type="entry name" value="Golgi_SNAP_su1"/>
</dbReference>
<evidence type="ECO:0000256" key="8">
    <source>
        <dbReference type="ARBA" id="ARBA00023136"/>
    </source>
</evidence>